<dbReference type="InterPro" id="IPR006612">
    <property type="entry name" value="THAP_Znf"/>
</dbReference>
<reference evidence="7" key="1">
    <citation type="journal article" date="2019" name="bioRxiv">
        <title>The Genome of the Zebra Mussel, Dreissena polymorpha: A Resource for Invasive Species Research.</title>
        <authorList>
            <person name="McCartney M.A."/>
            <person name="Auch B."/>
            <person name="Kono T."/>
            <person name="Mallez S."/>
            <person name="Zhang Y."/>
            <person name="Obille A."/>
            <person name="Becker A."/>
            <person name="Abrahante J.E."/>
            <person name="Garbe J."/>
            <person name="Badalamenti J.P."/>
            <person name="Herman A."/>
            <person name="Mangelson H."/>
            <person name="Liachko I."/>
            <person name="Sullivan S."/>
            <person name="Sone E.D."/>
            <person name="Koren S."/>
            <person name="Silverstein K.A.T."/>
            <person name="Beckman K.B."/>
            <person name="Gohl D.M."/>
        </authorList>
    </citation>
    <scope>NUCLEOTIDE SEQUENCE</scope>
    <source>
        <strain evidence="7">Duluth1</strain>
        <tissue evidence="7">Whole animal</tissue>
    </source>
</reference>
<evidence type="ECO:0000313" key="7">
    <source>
        <dbReference type="EMBL" id="KAH3887911.1"/>
    </source>
</evidence>
<reference evidence="7" key="2">
    <citation type="submission" date="2020-11" db="EMBL/GenBank/DDBJ databases">
        <authorList>
            <person name="McCartney M.A."/>
            <person name="Auch B."/>
            <person name="Kono T."/>
            <person name="Mallez S."/>
            <person name="Becker A."/>
            <person name="Gohl D.M."/>
            <person name="Silverstein K.A.T."/>
            <person name="Koren S."/>
            <person name="Bechman K.B."/>
            <person name="Herman A."/>
            <person name="Abrahante J.E."/>
            <person name="Garbe J."/>
        </authorList>
    </citation>
    <scope>NUCLEOTIDE SEQUENCE</scope>
    <source>
        <strain evidence="7">Duluth1</strain>
        <tissue evidence="7">Whole animal</tissue>
    </source>
</reference>
<gene>
    <name evidence="7" type="ORF">DPMN_011933</name>
</gene>
<dbReference type="Pfam" id="PF05485">
    <property type="entry name" value="THAP"/>
    <property type="match status" value="1"/>
</dbReference>
<evidence type="ECO:0000256" key="4">
    <source>
        <dbReference type="ARBA" id="ARBA00023125"/>
    </source>
</evidence>
<keyword evidence="8" id="KW-1185">Reference proteome</keyword>
<comment type="caution">
    <text evidence="7">The sequence shown here is derived from an EMBL/GenBank/DDBJ whole genome shotgun (WGS) entry which is preliminary data.</text>
</comment>
<dbReference type="EMBL" id="JAIWYP010000001">
    <property type="protein sequence ID" value="KAH3887911.1"/>
    <property type="molecule type" value="Genomic_DNA"/>
</dbReference>
<feature type="domain" description="THAP-type" evidence="6">
    <location>
        <begin position="1"/>
        <end position="106"/>
    </location>
</feature>
<dbReference type="GO" id="GO:0003677">
    <property type="term" value="F:DNA binding"/>
    <property type="evidence" value="ECO:0007669"/>
    <property type="project" value="UniProtKB-UniRule"/>
</dbReference>
<proteinExistence type="predicted"/>
<dbReference type="Proteomes" id="UP000828390">
    <property type="component" value="Unassembled WGS sequence"/>
</dbReference>
<evidence type="ECO:0000256" key="2">
    <source>
        <dbReference type="ARBA" id="ARBA00022771"/>
    </source>
</evidence>
<protein>
    <recommendedName>
        <fullName evidence="6">THAP-type domain-containing protein</fullName>
    </recommendedName>
</protein>
<evidence type="ECO:0000256" key="3">
    <source>
        <dbReference type="ARBA" id="ARBA00022833"/>
    </source>
</evidence>
<keyword evidence="2 5" id="KW-0863">Zinc-finger</keyword>
<accession>A0A9D4S0T8</accession>
<keyword evidence="4 5" id="KW-0238">DNA-binding</keyword>
<name>A0A9D4S0T8_DREPO</name>
<keyword evidence="3" id="KW-0862">Zinc</keyword>
<dbReference type="SUPFAM" id="SSF57716">
    <property type="entry name" value="Glucocorticoid receptor-like (DNA-binding domain)"/>
    <property type="match status" value="1"/>
</dbReference>
<evidence type="ECO:0000256" key="1">
    <source>
        <dbReference type="ARBA" id="ARBA00022723"/>
    </source>
</evidence>
<dbReference type="AlphaFoldDB" id="A0A9D4S0T8"/>
<evidence type="ECO:0000313" key="8">
    <source>
        <dbReference type="Proteomes" id="UP000828390"/>
    </source>
</evidence>
<dbReference type="GO" id="GO:0008270">
    <property type="term" value="F:zinc ion binding"/>
    <property type="evidence" value="ECO:0007669"/>
    <property type="project" value="UniProtKB-KW"/>
</dbReference>
<sequence length="132" mass="15006">MGKKDFYCANGCSHDRSRGATCTFYIIPTDKELRSAWFTKIARVVQVTQNGKTVTKPWVPSKSSKLCGCHFENPPTHQMSEEVVCGSKYLLTQENLYKAQEITTKRKTCGNSIYSALKFNFPGNIKILHRKH</sequence>
<evidence type="ECO:0000256" key="5">
    <source>
        <dbReference type="PROSITE-ProRule" id="PRU00309"/>
    </source>
</evidence>
<organism evidence="7 8">
    <name type="scientific">Dreissena polymorpha</name>
    <name type="common">Zebra mussel</name>
    <name type="synonym">Mytilus polymorpha</name>
    <dbReference type="NCBI Taxonomy" id="45954"/>
    <lineage>
        <taxon>Eukaryota</taxon>
        <taxon>Metazoa</taxon>
        <taxon>Spiralia</taxon>
        <taxon>Lophotrochozoa</taxon>
        <taxon>Mollusca</taxon>
        <taxon>Bivalvia</taxon>
        <taxon>Autobranchia</taxon>
        <taxon>Heteroconchia</taxon>
        <taxon>Euheterodonta</taxon>
        <taxon>Imparidentia</taxon>
        <taxon>Neoheterodontei</taxon>
        <taxon>Myida</taxon>
        <taxon>Dreissenoidea</taxon>
        <taxon>Dreissenidae</taxon>
        <taxon>Dreissena</taxon>
    </lineage>
</organism>
<evidence type="ECO:0000259" key="6">
    <source>
        <dbReference type="PROSITE" id="PS50950"/>
    </source>
</evidence>
<keyword evidence="1" id="KW-0479">Metal-binding</keyword>
<dbReference type="PROSITE" id="PS50950">
    <property type="entry name" value="ZF_THAP"/>
    <property type="match status" value="1"/>
</dbReference>